<sequence length="47" mass="5804">MVLLLITPKYRTPDYKFEQFYLFIKTLKSLTTSIFVCQIQYLRARRR</sequence>
<organism evidence="2">
    <name type="scientific">uncultured Coleofasciculus sp</name>
    <dbReference type="NCBI Taxonomy" id="1267456"/>
    <lineage>
        <taxon>Bacteria</taxon>
        <taxon>Bacillati</taxon>
        <taxon>Cyanobacteriota</taxon>
        <taxon>Cyanophyceae</taxon>
        <taxon>Coleofasciculales</taxon>
        <taxon>Coleofasciculaceae</taxon>
        <taxon>Coleofasciculus</taxon>
        <taxon>environmental samples</taxon>
    </lineage>
</organism>
<dbReference type="EMBL" id="CADCTM010000153">
    <property type="protein sequence ID" value="CAA9232655.1"/>
    <property type="molecule type" value="Genomic_DNA"/>
</dbReference>
<keyword evidence="1" id="KW-0472">Membrane</keyword>
<evidence type="ECO:0000256" key="1">
    <source>
        <dbReference type="SAM" id="Phobius"/>
    </source>
</evidence>
<proteinExistence type="predicted"/>
<reference evidence="2" key="1">
    <citation type="submission" date="2020-02" db="EMBL/GenBank/DDBJ databases">
        <authorList>
            <person name="Meier V. D."/>
        </authorList>
    </citation>
    <scope>NUCLEOTIDE SEQUENCE</scope>
    <source>
        <strain evidence="2">AVDCRST_MAG92</strain>
    </source>
</reference>
<accession>A0A6J4HUW6</accession>
<name>A0A6J4HUW6_9CYAN</name>
<feature type="transmembrane region" description="Helical" evidence="1">
    <location>
        <begin position="20"/>
        <end position="42"/>
    </location>
</feature>
<protein>
    <submittedName>
        <fullName evidence="2">Uncharacterized protein</fullName>
    </submittedName>
</protein>
<gene>
    <name evidence="2" type="ORF">AVDCRST_MAG92-1105</name>
</gene>
<evidence type="ECO:0000313" key="2">
    <source>
        <dbReference type="EMBL" id="CAA9232655.1"/>
    </source>
</evidence>
<dbReference type="AlphaFoldDB" id="A0A6J4HUW6"/>
<keyword evidence="1" id="KW-1133">Transmembrane helix</keyword>
<keyword evidence="1" id="KW-0812">Transmembrane</keyword>